<keyword evidence="3" id="KW-1185">Reference proteome</keyword>
<dbReference type="Gene3D" id="3.30.1340.10">
    <property type="entry name" value="HPr-like"/>
    <property type="match status" value="1"/>
</dbReference>
<sequence length="107" mass="12017">MKIEWSFEMNRLWSIEQVLNFVAMANRFSSQIYVGTKGKMLNAKGVLGVVSFSLTLGSNGTIMLQVEGTDSQEAFTAVSLFLQNEVRRQSPNTLPSSYMHKHTRVAQ</sequence>
<evidence type="ECO:0000313" key="3">
    <source>
        <dbReference type="Proteomes" id="UP001519344"/>
    </source>
</evidence>
<gene>
    <name evidence="2" type="ORF">J2Z65_000762</name>
</gene>
<dbReference type="RefSeq" id="WP_167063315.1">
    <property type="nucleotide sequence ID" value="NZ_JAAOZR010000031.1"/>
</dbReference>
<proteinExistence type="predicted"/>
<dbReference type="InterPro" id="IPR035895">
    <property type="entry name" value="HPr-like_sf"/>
</dbReference>
<comment type="caution">
    <text evidence="2">The sequence shown here is derived from an EMBL/GenBank/DDBJ whole genome shotgun (WGS) entry which is preliminary data.</text>
</comment>
<dbReference type="Proteomes" id="UP001519344">
    <property type="component" value="Unassembled WGS sequence"/>
</dbReference>
<feature type="domain" description="HPr" evidence="1">
    <location>
        <begin position="20"/>
        <end position="83"/>
    </location>
</feature>
<dbReference type="InterPro" id="IPR000032">
    <property type="entry name" value="HPr-like"/>
</dbReference>
<evidence type="ECO:0000259" key="1">
    <source>
        <dbReference type="Pfam" id="PF00381"/>
    </source>
</evidence>
<protein>
    <submittedName>
        <fullName evidence="2">Phosphotransferase system HPr (HPr) family protein</fullName>
    </submittedName>
</protein>
<organism evidence="2 3">
    <name type="scientific">Paenibacillus aceris</name>
    <dbReference type="NCBI Taxonomy" id="869555"/>
    <lineage>
        <taxon>Bacteria</taxon>
        <taxon>Bacillati</taxon>
        <taxon>Bacillota</taxon>
        <taxon>Bacilli</taxon>
        <taxon>Bacillales</taxon>
        <taxon>Paenibacillaceae</taxon>
        <taxon>Paenibacillus</taxon>
    </lineage>
</organism>
<name>A0ABS4HSK0_9BACL</name>
<evidence type="ECO:0000313" key="2">
    <source>
        <dbReference type="EMBL" id="MBP1961568.1"/>
    </source>
</evidence>
<dbReference type="SUPFAM" id="SSF55594">
    <property type="entry name" value="HPr-like"/>
    <property type="match status" value="1"/>
</dbReference>
<accession>A0ABS4HSK0</accession>
<dbReference type="EMBL" id="JAGGKV010000001">
    <property type="protein sequence ID" value="MBP1961568.1"/>
    <property type="molecule type" value="Genomic_DNA"/>
</dbReference>
<reference evidence="2 3" key="1">
    <citation type="submission" date="2021-03" db="EMBL/GenBank/DDBJ databases">
        <title>Genomic Encyclopedia of Type Strains, Phase IV (KMG-IV): sequencing the most valuable type-strain genomes for metagenomic binning, comparative biology and taxonomic classification.</title>
        <authorList>
            <person name="Goeker M."/>
        </authorList>
    </citation>
    <scope>NUCLEOTIDE SEQUENCE [LARGE SCALE GENOMIC DNA]</scope>
    <source>
        <strain evidence="2 3">DSM 24950</strain>
    </source>
</reference>
<dbReference type="Pfam" id="PF00381">
    <property type="entry name" value="PTS-HPr"/>
    <property type="match status" value="1"/>
</dbReference>